<evidence type="ECO:0000256" key="1">
    <source>
        <dbReference type="ARBA" id="ARBA00002901"/>
    </source>
</evidence>
<feature type="domain" description="MoaB/Mog" evidence="6">
    <location>
        <begin position="183"/>
        <end position="318"/>
    </location>
</feature>
<dbReference type="InterPro" id="IPR036688">
    <property type="entry name" value="MoeA_C_domain_IV_sf"/>
</dbReference>
<dbReference type="SUPFAM" id="SSF53218">
    <property type="entry name" value="Molybdenum cofactor biosynthesis proteins"/>
    <property type="match status" value="1"/>
</dbReference>
<keyword evidence="5" id="KW-0808">Transferase</keyword>
<name>A0ABY5SXI1_9MICO</name>
<keyword evidence="5" id="KW-0501">Molybdenum cofactor biosynthesis</keyword>
<gene>
    <name evidence="7" type="ORF">L1F31_08810</name>
</gene>
<dbReference type="Gene3D" id="3.90.105.10">
    <property type="entry name" value="Molybdopterin biosynthesis moea protein, domain 2"/>
    <property type="match status" value="1"/>
</dbReference>
<dbReference type="RefSeq" id="WP_265420266.1">
    <property type="nucleotide sequence ID" value="NZ_CP093443.1"/>
</dbReference>
<keyword evidence="3 5" id="KW-0500">Molybdenum</keyword>
<organism evidence="7 8">
    <name type="scientific">Brevibacterium spongiae</name>
    <dbReference type="NCBI Taxonomy" id="2909672"/>
    <lineage>
        <taxon>Bacteria</taxon>
        <taxon>Bacillati</taxon>
        <taxon>Actinomycetota</taxon>
        <taxon>Actinomycetes</taxon>
        <taxon>Micrococcales</taxon>
        <taxon>Brevibacteriaceae</taxon>
        <taxon>Brevibacterium</taxon>
    </lineage>
</organism>
<dbReference type="Pfam" id="PF00994">
    <property type="entry name" value="MoCF_biosynth"/>
    <property type="match status" value="1"/>
</dbReference>
<evidence type="ECO:0000256" key="2">
    <source>
        <dbReference type="ARBA" id="ARBA00010763"/>
    </source>
</evidence>
<dbReference type="SMART" id="SM00852">
    <property type="entry name" value="MoCF_biosynth"/>
    <property type="match status" value="1"/>
</dbReference>
<comment type="function">
    <text evidence="1 5">Catalyzes the insertion of molybdate into adenylated molybdopterin with the concomitant release of AMP.</text>
</comment>
<dbReference type="InterPro" id="IPR005110">
    <property type="entry name" value="MoeA_linker/N"/>
</dbReference>
<evidence type="ECO:0000259" key="6">
    <source>
        <dbReference type="SMART" id="SM00852"/>
    </source>
</evidence>
<comment type="similarity">
    <text evidence="2 5">Belongs to the MoeA family.</text>
</comment>
<dbReference type="Gene3D" id="2.40.340.10">
    <property type="entry name" value="MoeA, C-terminal, domain IV"/>
    <property type="match status" value="1"/>
</dbReference>
<dbReference type="Pfam" id="PF03453">
    <property type="entry name" value="MoeA_N"/>
    <property type="match status" value="1"/>
</dbReference>
<proteinExistence type="inferred from homology"/>
<sequence length="393" mass="40785">MTPEDYSELIAELTPTAHPETVAAREAIGRTLRVDLVAQRSLPAFPTSAMDGFALDGAALQDARGGGAVPVIGDVPAGHDAPALRPGTAVRVMTGAPIPTGTEAVVPVEFTNAQATGGPPRSIRVSSLPEEVAKGWNIRAVGEDITAGDVVIAAGSRLSAAGVGTLAMLGIDEIAVDRAPRIGVIVTGDELRTTGTEAAGPLILNSNLPMLASMIAAEGSDVIEATCSDDSGELRGILGEMRRVADLVITTGGISAGAFEVVRQTLDGEHSRFLRLGLRPGAPQGHGRFGDLPLLHLPGTPQGAFIGFHLFARSLMNGQVLRTRWKKGLFAGPELAHHPKAVTLRPGAFTDTGEIRAADRARLPNFAAAEAIIRIPRGTGRLSPGSVIDYLEC</sequence>
<dbReference type="InterPro" id="IPR001453">
    <property type="entry name" value="MoaB/Mog_dom"/>
</dbReference>
<comment type="cofactor">
    <cofactor evidence="5">
        <name>Mg(2+)</name>
        <dbReference type="ChEBI" id="CHEBI:18420"/>
    </cofactor>
</comment>
<evidence type="ECO:0000256" key="3">
    <source>
        <dbReference type="ARBA" id="ARBA00022505"/>
    </source>
</evidence>
<reference evidence="7" key="1">
    <citation type="submission" date="2022-03" db="EMBL/GenBank/DDBJ databases">
        <title>Brevibacterium spongiae sp. nov., isolated from marine sponge.</title>
        <authorList>
            <person name="Li Z."/>
            <person name="Zhang M."/>
        </authorList>
    </citation>
    <scope>NUCLEOTIDE SEQUENCE</scope>
    <source>
        <strain evidence="7">WHS-Z9</strain>
    </source>
</reference>
<dbReference type="Gene3D" id="3.40.980.10">
    <property type="entry name" value="MoaB/Mog-like domain"/>
    <property type="match status" value="1"/>
</dbReference>
<comment type="catalytic activity">
    <reaction evidence="4">
        <text>adenylyl-molybdopterin + molybdate = Mo-molybdopterin + AMP + H(+)</text>
        <dbReference type="Rhea" id="RHEA:35047"/>
        <dbReference type="ChEBI" id="CHEBI:15378"/>
        <dbReference type="ChEBI" id="CHEBI:36264"/>
        <dbReference type="ChEBI" id="CHEBI:62727"/>
        <dbReference type="ChEBI" id="CHEBI:71302"/>
        <dbReference type="ChEBI" id="CHEBI:456215"/>
        <dbReference type="EC" id="2.10.1.1"/>
    </reaction>
</comment>
<dbReference type="InterPro" id="IPR036135">
    <property type="entry name" value="MoeA_linker/N_sf"/>
</dbReference>
<evidence type="ECO:0000313" key="8">
    <source>
        <dbReference type="Proteomes" id="UP001064879"/>
    </source>
</evidence>
<accession>A0ABY5SXI1</accession>
<dbReference type="EMBL" id="CP093443">
    <property type="protein sequence ID" value="UVI37731.1"/>
    <property type="molecule type" value="Genomic_DNA"/>
</dbReference>
<dbReference type="InterPro" id="IPR036425">
    <property type="entry name" value="MoaB/Mog-like_dom_sf"/>
</dbReference>
<evidence type="ECO:0000256" key="5">
    <source>
        <dbReference type="RuleBase" id="RU365090"/>
    </source>
</evidence>
<keyword evidence="5" id="KW-0479">Metal-binding</keyword>
<dbReference type="PANTHER" id="PTHR10192:SF5">
    <property type="entry name" value="GEPHYRIN"/>
    <property type="match status" value="1"/>
</dbReference>
<dbReference type="EC" id="2.10.1.1" evidence="5"/>
<dbReference type="InterPro" id="IPR038987">
    <property type="entry name" value="MoeA-like"/>
</dbReference>
<comment type="pathway">
    <text evidence="5">Cofactor biosynthesis; molybdopterin biosynthesis.</text>
</comment>
<dbReference type="Gene3D" id="2.170.190.11">
    <property type="entry name" value="Molybdopterin biosynthesis moea protein, domain 3"/>
    <property type="match status" value="1"/>
</dbReference>
<dbReference type="PANTHER" id="PTHR10192">
    <property type="entry name" value="MOLYBDOPTERIN BIOSYNTHESIS PROTEIN"/>
    <property type="match status" value="1"/>
</dbReference>
<dbReference type="Proteomes" id="UP001064879">
    <property type="component" value="Chromosome"/>
</dbReference>
<keyword evidence="8" id="KW-1185">Reference proteome</keyword>
<dbReference type="SUPFAM" id="SSF63882">
    <property type="entry name" value="MoeA N-terminal region -like"/>
    <property type="match status" value="1"/>
</dbReference>
<evidence type="ECO:0000256" key="4">
    <source>
        <dbReference type="ARBA" id="ARBA00047317"/>
    </source>
</evidence>
<dbReference type="CDD" id="cd00887">
    <property type="entry name" value="MoeA"/>
    <property type="match status" value="1"/>
</dbReference>
<protein>
    <recommendedName>
        <fullName evidence="5">Molybdopterin molybdenumtransferase</fullName>
        <ecNumber evidence="5">2.10.1.1</ecNumber>
    </recommendedName>
</protein>
<evidence type="ECO:0000313" key="7">
    <source>
        <dbReference type="EMBL" id="UVI37731.1"/>
    </source>
</evidence>
<keyword evidence="5" id="KW-0460">Magnesium</keyword>